<name>A0A1G5R4D2_PHOLU</name>
<accession>A0A1G5R4D2</accession>
<organism evidence="2 3">
    <name type="scientific">Photorhabdus luminescens</name>
    <name type="common">Xenorhabdus luminescens</name>
    <dbReference type="NCBI Taxonomy" id="29488"/>
    <lineage>
        <taxon>Bacteria</taxon>
        <taxon>Pseudomonadati</taxon>
        <taxon>Pseudomonadota</taxon>
        <taxon>Gammaproteobacteria</taxon>
        <taxon>Enterobacterales</taxon>
        <taxon>Morganellaceae</taxon>
        <taxon>Photorhabdus</taxon>
    </lineage>
</organism>
<keyword evidence="1" id="KW-0812">Transmembrane</keyword>
<evidence type="ECO:0000313" key="2">
    <source>
        <dbReference type="EMBL" id="SCZ68934.1"/>
    </source>
</evidence>
<dbReference type="InterPro" id="IPR019690">
    <property type="entry name" value="DUF2569"/>
</dbReference>
<sequence length="223" mass="26572">MVILIFIDEIFLFLLEDTNKALKIGVFIELISYWFIYHHLYDLRKLIINLLIEVTIWRNFMKCIKCENPALNESDFCAACEEKELSGIDGFLYFPAINIIFSIFSSLFSSYKTMTILISGYDFLSELRILIGFEFICFTIIFGVALYTSILFFRKKKKTPLFYIILLVFTSLFVITDLVLAHYLYEIKLDYNYLFLLFRIMLYTCIWVPYFIISIRVKRTFIK</sequence>
<dbReference type="OrthoDB" id="9155572at2"/>
<dbReference type="STRING" id="29488.KS18_00035"/>
<feature type="transmembrane region" description="Helical" evidence="1">
    <location>
        <begin position="129"/>
        <end position="153"/>
    </location>
</feature>
<protein>
    <recommendedName>
        <fullName evidence="4">DUF2569 domain-containing protein</fullName>
    </recommendedName>
</protein>
<gene>
    <name evidence="2" type="ORF">SAMN02982990_03105</name>
</gene>
<reference evidence="3" key="1">
    <citation type="submission" date="2016-10" db="EMBL/GenBank/DDBJ databases">
        <authorList>
            <person name="Varghese N."/>
            <person name="Submissions S."/>
        </authorList>
    </citation>
    <scope>NUCLEOTIDE SEQUENCE [LARGE SCALE GENOMIC DNA]</scope>
    <source>
        <strain evidence="3">ATCC 29999</strain>
    </source>
</reference>
<keyword evidence="1" id="KW-0472">Membrane</keyword>
<feature type="transmembrane region" description="Helical" evidence="1">
    <location>
        <begin position="91"/>
        <end position="109"/>
    </location>
</feature>
<feature type="transmembrane region" description="Helical" evidence="1">
    <location>
        <begin position="191"/>
        <end position="213"/>
    </location>
</feature>
<keyword evidence="3" id="KW-1185">Reference proteome</keyword>
<dbReference type="EMBL" id="FMWJ01000015">
    <property type="protein sequence ID" value="SCZ68934.1"/>
    <property type="molecule type" value="Genomic_DNA"/>
</dbReference>
<dbReference type="Proteomes" id="UP000183223">
    <property type="component" value="Unassembled WGS sequence"/>
</dbReference>
<proteinExistence type="predicted"/>
<feature type="transmembrane region" description="Helical" evidence="1">
    <location>
        <begin position="160"/>
        <end position="185"/>
    </location>
</feature>
<dbReference type="AlphaFoldDB" id="A0A1G5R4D2"/>
<keyword evidence="1" id="KW-1133">Transmembrane helix</keyword>
<evidence type="ECO:0008006" key="4">
    <source>
        <dbReference type="Google" id="ProtNLM"/>
    </source>
</evidence>
<dbReference type="Pfam" id="PF10754">
    <property type="entry name" value="DUF2569"/>
    <property type="match status" value="1"/>
</dbReference>
<evidence type="ECO:0000256" key="1">
    <source>
        <dbReference type="SAM" id="Phobius"/>
    </source>
</evidence>
<evidence type="ECO:0000313" key="3">
    <source>
        <dbReference type="Proteomes" id="UP000183223"/>
    </source>
</evidence>